<evidence type="ECO:0000313" key="2">
    <source>
        <dbReference type="EMBL" id="RNF14549.1"/>
    </source>
</evidence>
<evidence type="ECO:0000256" key="1">
    <source>
        <dbReference type="SAM" id="MobiDB-lite"/>
    </source>
</evidence>
<dbReference type="OrthoDB" id="272172at2759"/>
<comment type="caution">
    <text evidence="2">The sequence shown here is derived from an EMBL/GenBank/DDBJ whole genome shotgun (WGS) entry which is preliminary data.</text>
</comment>
<dbReference type="RefSeq" id="XP_029227189.1">
    <property type="nucleotide sequence ID" value="XM_029372747.1"/>
</dbReference>
<feature type="compositionally biased region" description="Basic and acidic residues" evidence="1">
    <location>
        <begin position="31"/>
        <end position="43"/>
    </location>
</feature>
<dbReference type="Proteomes" id="UP000284403">
    <property type="component" value="Unassembled WGS sequence"/>
</dbReference>
<accession>A0A3R7KSN9</accession>
<keyword evidence="3" id="KW-1185">Reference proteome</keyword>
<sequence length="371" mass="39719">MGKGGARALQDEKALLAELGRLFHVARANAREQRNTQRADAKRQKAPAATAAASATGRPPRIGSKKSRKCARGGTVWVVLKGGFARVPTSEKASAVAHNSVFRGRLSERRRVQALERAEEYIKTAWQQAQEAGLLLDDGSGPNGDEGLQYLREQYEVAAGMLRREPVGALLRQIVEQTIPSYAAPSAAAAAPAAPARLTQDEWAGVIARENAILRRFAPPAGTEADAAAAVLHEAAQVPARYYFPVAEPLAPLERVSAAATTTEGYRDTGGDAPGGEQARDVLPTKCIVRIRGSGRQKHTAILTSTKSVNYFKSNFMQVVRKELSGSKLPRGDDAVEGKQHPPHQQQASHSAAAESGATGSSKKNSKRRRK</sequence>
<protein>
    <submittedName>
        <fullName evidence="2">Uncharacterized protein</fullName>
    </submittedName>
</protein>
<feature type="region of interest" description="Disordered" evidence="1">
    <location>
        <begin position="326"/>
        <end position="371"/>
    </location>
</feature>
<feature type="compositionally biased region" description="Low complexity" evidence="1">
    <location>
        <begin position="343"/>
        <end position="354"/>
    </location>
</feature>
<gene>
    <name evidence="2" type="ORF">Tco025E_05857</name>
</gene>
<name>A0A3R7KSN9_9TRYP</name>
<reference evidence="2 3" key="1">
    <citation type="journal article" date="2018" name="BMC Genomics">
        <title>Genomic comparison of Trypanosoma conorhini and Trypanosoma rangeli to Trypanosoma cruzi strains of high and low virulence.</title>
        <authorList>
            <person name="Bradwell K.R."/>
            <person name="Koparde V.N."/>
            <person name="Matveyev A.V."/>
            <person name="Serrano M.G."/>
            <person name="Alves J.M."/>
            <person name="Parikh H."/>
            <person name="Huang B."/>
            <person name="Lee V."/>
            <person name="Espinosa-Alvarez O."/>
            <person name="Ortiz P.A."/>
            <person name="Costa-Martins A.G."/>
            <person name="Teixeira M.M."/>
            <person name="Buck G.A."/>
        </authorList>
    </citation>
    <scope>NUCLEOTIDE SEQUENCE [LARGE SCALE GENOMIC DNA]</scope>
    <source>
        <strain evidence="2 3">025E</strain>
    </source>
</reference>
<feature type="compositionally biased region" description="Basic and acidic residues" evidence="1">
    <location>
        <begin position="326"/>
        <end position="340"/>
    </location>
</feature>
<evidence type="ECO:0000313" key="3">
    <source>
        <dbReference type="Proteomes" id="UP000284403"/>
    </source>
</evidence>
<feature type="region of interest" description="Disordered" evidence="1">
    <location>
        <begin position="31"/>
        <end position="68"/>
    </location>
</feature>
<proteinExistence type="predicted"/>
<dbReference type="AlphaFoldDB" id="A0A3R7KSN9"/>
<organism evidence="2 3">
    <name type="scientific">Trypanosoma conorhini</name>
    <dbReference type="NCBI Taxonomy" id="83891"/>
    <lineage>
        <taxon>Eukaryota</taxon>
        <taxon>Discoba</taxon>
        <taxon>Euglenozoa</taxon>
        <taxon>Kinetoplastea</taxon>
        <taxon>Metakinetoplastina</taxon>
        <taxon>Trypanosomatida</taxon>
        <taxon>Trypanosomatidae</taxon>
        <taxon>Trypanosoma</taxon>
    </lineage>
</organism>
<feature type="compositionally biased region" description="Low complexity" evidence="1">
    <location>
        <begin position="46"/>
        <end position="56"/>
    </location>
</feature>
<dbReference type="GeneID" id="40319468"/>
<dbReference type="EMBL" id="MKKU01000359">
    <property type="protein sequence ID" value="RNF14549.1"/>
    <property type="molecule type" value="Genomic_DNA"/>
</dbReference>